<sequence>MRSTAQRKAAGRMIARRPTVVLWQLWQKKRHALFLQLF</sequence>
<gene>
    <name evidence="1" type="ORF">GGD50_001613</name>
</gene>
<proteinExistence type="predicted"/>
<dbReference type="EMBL" id="JACHBI010000002">
    <property type="protein sequence ID" value="MBB5573009.1"/>
    <property type="molecule type" value="Genomic_DNA"/>
</dbReference>
<dbReference type="AlphaFoldDB" id="A0A7W8XPJ0"/>
<dbReference type="Proteomes" id="UP000549882">
    <property type="component" value="Unassembled WGS sequence"/>
</dbReference>
<name>A0A7W8XPJ0_9HYPH</name>
<keyword evidence="2" id="KW-1185">Reference proteome</keyword>
<evidence type="ECO:0000313" key="1">
    <source>
        <dbReference type="EMBL" id="MBB5573009.1"/>
    </source>
</evidence>
<comment type="caution">
    <text evidence="1">The sequence shown here is derived from an EMBL/GenBank/DDBJ whole genome shotgun (WGS) entry which is preliminary data.</text>
</comment>
<reference evidence="1 2" key="1">
    <citation type="submission" date="2020-08" db="EMBL/GenBank/DDBJ databases">
        <title>Genomic Encyclopedia of Type Strains, Phase IV (KMG-V): Genome sequencing to study the core and pangenomes of soil and plant-associated prokaryotes.</title>
        <authorList>
            <person name="Whitman W."/>
        </authorList>
    </citation>
    <scope>NUCLEOTIDE SEQUENCE [LARGE SCALE GENOMIC DNA]</scope>
    <source>
        <strain evidence="1 2">SEMIA 4064</strain>
    </source>
</reference>
<evidence type="ECO:0000313" key="2">
    <source>
        <dbReference type="Proteomes" id="UP000549882"/>
    </source>
</evidence>
<accession>A0A7W8XPJ0</accession>
<protein>
    <submittedName>
        <fullName evidence="1">Uncharacterized protein</fullName>
    </submittedName>
</protein>
<organism evidence="1 2">
    <name type="scientific">Rhizobium paranaense</name>
    <dbReference type="NCBI Taxonomy" id="1650438"/>
    <lineage>
        <taxon>Bacteria</taxon>
        <taxon>Pseudomonadati</taxon>
        <taxon>Pseudomonadota</taxon>
        <taxon>Alphaproteobacteria</taxon>
        <taxon>Hyphomicrobiales</taxon>
        <taxon>Rhizobiaceae</taxon>
        <taxon>Rhizobium/Agrobacterium group</taxon>
        <taxon>Rhizobium</taxon>
    </lineage>
</organism>